<dbReference type="Proteomes" id="UP000694001">
    <property type="component" value="Chromosome"/>
</dbReference>
<proteinExistence type="predicted"/>
<dbReference type="RefSeq" id="WP_218285557.1">
    <property type="nucleotide sequence ID" value="NZ_CP076448.1"/>
</dbReference>
<evidence type="ECO:0000313" key="5">
    <source>
        <dbReference type="Proteomes" id="UP000694001"/>
    </source>
</evidence>
<keyword evidence="5" id="KW-1185">Reference proteome</keyword>
<protein>
    <submittedName>
        <fullName evidence="4">P-loop NTPase</fullName>
    </submittedName>
</protein>
<dbReference type="KEGG" id="elio:KO353_14855"/>
<dbReference type="InterPro" id="IPR050625">
    <property type="entry name" value="ParA/MinD_ATPase"/>
</dbReference>
<dbReference type="GO" id="GO:0005524">
    <property type="term" value="F:ATP binding"/>
    <property type="evidence" value="ECO:0007669"/>
    <property type="project" value="UniProtKB-KW"/>
</dbReference>
<dbReference type="PANTHER" id="PTHR43384">
    <property type="entry name" value="SEPTUM SITE-DETERMINING PROTEIN MIND HOMOLOG, CHLOROPLASTIC-RELATED"/>
    <property type="match status" value="1"/>
</dbReference>
<evidence type="ECO:0000313" key="4">
    <source>
        <dbReference type="EMBL" id="QXM24500.1"/>
    </source>
</evidence>
<gene>
    <name evidence="4" type="ORF">KO353_14855</name>
</gene>
<organism evidence="4 5">
    <name type="scientific">Elioraea tepida</name>
    <dbReference type="NCBI Taxonomy" id="2843330"/>
    <lineage>
        <taxon>Bacteria</taxon>
        <taxon>Pseudomonadati</taxon>
        <taxon>Pseudomonadota</taxon>
        <taxon>Alphaproteobacteria</taxon>
        <taxon>Acetobacterales</taxon>
        <taxon>Elioraeaceae</taxon>
        <taxon>Elioraea</taxon>
    </lineage>
</organism>
<dbReference type="PANTHER" id="PTHR43384:SF6">
    <property type="entry name" value="SEPTUM SITE-DETERMINING PROTEIN MIND HOMOLOG, CHLOROPLASTIC"/>
    <property type="match status" value="1"/>
</dbReference>
<name>A0A975U196_9PROT</name>
<dbReference type="InterPro" id="IPR033756">
    <property type="entry name" value="YlxH/NBP35"/>
</dbReference>
<dbReference type="GO" id="GO:0009898">
    <property type="term" value="C:cytoplasmic side of plasma membrane"/>
    <property type="evidence" value="ECO:0007669"/>
    <property type="project" value="TreeGrafter"/>
</dbReference>
<dbReference type="EMBL" id="CP076448">
    <property type="protein sequence ID" value="QXM24500.1"/>
    <property type="molecule type" value="Genomic_DNA"/>
</dbReference>
<dbReference type="GO" id="GO:0005829">
    <property type="term" value="C:cytosol"/>
    <property type="evidence" value="ECO:0007669"/>
    <property type="project" value="TreeGrafter"/>
</dbReference>
<sequence length="450" mass="48465">MRFGAAPPTAAAHRRQAGRFKCEDEADARRRGDKAMRSDHDNVSGFLPEETTGAPPRHAGRTDRLWLLAFANDSRSDQILREVLLAAGPDRAEVRRGDVAAATRLLAHAPTPSILIVDIAGVEAPLVALDDLARVCEPDVKVLVIGDRDEVDFYRDLTRTLGVTEYLAKPLTRELVASYFLPHVTEERRAAPAQRGGRLVMVTGARGGVGASTIAANLAVHLASEGRRHVALLDLDLHRGSIALLLGSQPSAGLRLALETPEVIDHLFLDRISAPVGDRLRIFASKEPIDSPLAPRPAAVGKLLELLRERFNHVVVDVPAACTPMLQAVLGQTHQRVFVTAPDLPNVRDLLRLHAVAPAPVQTGRPLVVVNQCGRPGALSAEALKRALGFAPDIAVPHLPRQVTAAATLGVPVLSRSRPFREAIRALAEEIVPGRPAPPARGLIARLLRR</sequence>
<dbReference type="Pfam" id="PF10609">
    <property type="entry name" value="ParA"/>
    <property type="match status" value="1"/>
</dbReference>
<keyword evidence="2" id="KW-0067">ATP-binding</keyword>
<accession>A0A975U196</accession>
<evidence type="ECO:0000256" key="2">
    <source>
        <dbReference type="ARBA" id="ARBA00022840"/>
    </source>
</evidence>
<dbReference type="AlphaFoldDB" id="A0A975U196"/>
<evidence type="ECO:0000256" key="1">
    <source>
        <dbReference type="ARBA" id="ARBA00022741"/>
    </source>
</evidence>
<feature type="region of interest" description="Disordered" evidence="3">
    <location>
        <begin position="1"/>
        <end position="58"/>
    </location>
</feature>
<evidence type="ECO:0000256" key="3">
    <source>
        <dbReference type="SAM" id="MobiDB-lite"/>
    </source>
</evidence>
<reference evidence="4" key="1">
    <citation type="submission" date="2021-06" db="EMBL/GenBank/DDBJ databases">
        <title>Elioraea tepida, sp. nov., a moderately thermophilic aerobic anoxygenic phototrophic bacterium isolated from an alkaline siliceous hot spring mat community in Yellowstone National Park, WY, USA.</title>
        <authorList>
            <person name="Saini M.K."/>
            <person name="Yoshida S."/>
            <person name="Sebastian A."/>
            <person name="Hirose S."/>
            <person name="Hara E."/>
            <person name="Tamaki H."/>
            <person name="Soulier N.T."/>
            <person name="Albert I."/>
            <person name="Hanada S."/>
            <person name="Bryant D.A."/>
            <person name="Tank M."/>
        </authorList>
    </citation>
    <scope>NUCLEOTIDE SEQUENCE</scope>
    <source>
        <strain evidence="4">MS-P2</strain>
    </source>
</reference>
<dbReference type="GO" id="GO:0016887">
    <property type="term" value="F:ATP hydrolysis activity"/>
    <property type="evidence" value="ECO:0007669"/>
    <property type="project" value="TreeGrafter"/>
</dbReference>
<dbReference type="GO" id="GO:0051782">
    <property type="term" value="P:negative regulation of cell division"/>
    <property type="evidence" value="ECO:0007669"/>
    <property type="project" value="TreeGrafter"/>
</dbReference>
<keyword evidence="1" id="KW-0547">Nucleotide-binding</keyword>
<feature type="compositionally biased region" description="Basic and acidic residues" evidence="3">
    <location>
        <begin position="20"/>
        <end position="42"/>
    </location>
</feature>